<dbReference type="EMBL" id="BLLH01000003">
    <property type="protein sequence ID" value="GFH40481.1"/>
    <property type="molecule type" value="Genomic_DNA"/>
</dbReference>
<organism evidence="1 2">
    <name type="scientific">Pseudolactococcus insecticola</name>
    <dbReference type="NCBI Taxonomy" id="2709158"/>
    <lineage>
        <taxon>Bacteria</taxon>
        <taxon>Bacillati</taxon>
        <taxon>Bacillota</taxon>
        <taxon>Bacilli</taxon>
        <taxon>Lactobacillales</taxon>
        <taxon>Streptococcaceae</taxon>
        <taxon>Pseudolactococcus</taxon>
    </lineage>
</organism>
<dbReference type="InterPro" id="IPR023214">
    <property type="entry name" value="HAD_sf"/>
</dbReference>
<name>A0A6A0B7P8_9LACT</name>
<sequence length="154" mass="18259">MKMKHKETLPIVFDLYGTIVFDGKNIPEDIKHLLKYKLSNHEIIFASARPIRDMTGILTDFLDHTWIGGNGSIVKQNHKIHVENVIKTKDFSTIKTVIEKNNLDYLIDDEWDYAYKISGDRNILEKVDQEKIAKRIRLRFYFLIWTAWPKFTLY</sequence>
<proteinExistence type="predicted"/>
<keyword evidence="2" id="KW-1185">Reference proteome</keyword>
<evidence type="ECO:0008006" key="3">
    <source>
        <dbReference type="Google" id="ProtNLM"/>
    </source>
</evidence>
<dbReference type="RefSeq" id="WP_172356045.1">
    <property type="nucleotide sequence ID" value="NZ_BLLH01000003.1"/>
</dbReference>
<gene>
    <name evidence="1" type="ORF">Hs20B_08790</name>
</gene>
<dbReference type="Gene3D" id="3.30.1240.10">
    <property type="match status" value="1"/>
</dbReference>
<protein>
    <recommendedName>
        <fullName evidence="3">Hydrolase</fullName>
    </recommendedName>
</protein>
<dbReference type="AlphaFoldDB" id="A0A6A0B7P8"/>
<evidence type="ECO:0000313" key="1">
    <source>
        <dbReference type="EMBL" id="GFH40481.1"/>
    </source>
</evidence>
<comment type="caution">
    <text evidence="1">The sequence shown here is derived from an EMBL/GenBank/DDBJ whole genome shotgun (WGS) entry which is preliminary data.</text>
</comment>
<dbReference type="Gene3D" id="3.40.50.1000">
    <property type="entry name" value="HAD superfamily/HAD-like"/>
    <property type="match status" value="1"/>
</dbReference>
<dbReference type="InterPro" id="IPR036412">
    <property type="entry name" value="HAD-like_sf"/>
</dbReference>
<reference evidence="1 2" key="1">
    <citation type="submission" date="2020-02" db="EMBL/GenBank/DDBJ databases">
        <title>Draft genome sequence of Lactococcus sp. Hs20B0-1.</title>
        <authorList>
            <person name="Noda S."/>
            <person name="Yuki M."/>
            <person name="Ohkuma M."/>
        </authorList>
    </citation>
    <scope>NUCLEOTIDE SEQUENCE [LARGE SCALE GENOMIC DNA]</scope>
    <source>
        <strain evidence="1 2">Hs20B0-1</strain>
    </source>
</reference>
<evidence type="ECO:0000313" key="2">
    <source>
        <dbReference type="Proteomes" id="UP000475928"/>
    </source>
</evidence>
<dbReference type="SUPFAM" id="SSF56784">
    <property type="entry name" value="HAD-like"/>
    <property type="match status" value="1"/>
</dbReference>
<dbReference type="Pfam" id="PF08282">
    <property type="entry name" value="Hydrolase_3"/>
    <property type="match status" value="1"/>
</dbReference>
<dbReference type="Proteomes" id="UP000475928">
    <property type="component" value="Unassembled WGS sequence"/>
</dbReference>
<accession>A0A6A0B7P8</accession>